<dbReference type="AlphaFoldDB" id="A0A7R9A7Q6"/>
<name>A0A7R9A7Q6_9CRUS</name>
<keyword evidence="1" id="KW-0732">Signal</keyword>
<organism evidence="2">
    <name type="scientific">Darwinula stevensoni</name>
    <dbReference type="NCBI Taxonomy" id="69355"/>
    <lineage>
        <taxon>Eukaryota</taxon>
        <taxon>Metazoa</taxon>
        <taxon>Ecdysozoa</taxon>
        <taxon>Arthropoda</taxon>
        <taxon>Crustacea</taxon>
        <taxon>Oligostraca</taxon>
        <taxon>Ostracoda</taxon>
        <taxon>Podocopa</taxon>
        <taxon>Podocopida</taxon>
        <taxon>Darwinulocopina</taxon>
        <taxon>Darwinuloidea</taxon>
        <taxon>Darwinulidae</taxon>
        <taxon>Darwinula</taxon>
    </lineage>
</organism>
<feature type="chain" id="PRO_5036209717" evidence="1">
    <location>
        <begin position="17"/>
        <end position="162"/>
    </location>
</feature>
<dbReference type="OrthoDB" id="121932at2759"/>
<evidence type="ECO:0000313" key="3">
    <source>
        <dbReference type="Proteomes" id="UP000677054"/>
    </source>
</evidence>
<dbReference type="EMBL" id="LR901339">
    <property type="protein sequence ID" value="CAD7248384.1"/>
    <property type="molecule type" value="Genomic_DNA"/>
</dbReference>
<keyword evidence="3" id="KW-1185">Reference proteome</keyword>
<gene>
    <name evidence="2" type="ORF">DSTB1V02_LOCUS8197</name>
</gene>
<accession>A0A7R9A7Q6</accession>
<feature type="signal peptide" evidence="1">
    <location>
        <begin position="1"/>
        <end position="16"/>
    </location>
</feature>
<sequence length="162" mass="18480">MNSFVLFSFLLTGVLCQDLDESSELDDVVFVFPAGLGVCNATQVAATITRQYTGPPHNRRIHQETQTTCFCPQWRHWVKIPPNTQQEVNATIPEKHDYACAQLNVCREREKCGNMRTDFFSTYYHCTCPMNHLCITEGRDRAIVSEMHYQGPAFQSVCTGHE</sequence>
<evidence type="ECO:0000313" key="2">
    <source>
        <dbReference type="EMBL" id="CAD7248384.1"/>
    </source>
</evidence>
<reference evidence="2" key="1">
    <citation type="submission" date="2020-11" db="EMBL/GenBank/DDBJ databases">
        <authorList>
            <person name="Tran Van P."/>
        </authorList>
    </citation>
    <scope>NUCLEOTIDE SEQUENCE</scope>
</reference>
<dbReference type="Proteomes" id="UP000677054">
    <property type="component" value="Unassembled WGS sequence"/>
</dbReference>
<evidence type="ECO:0000256" key="1">
    <source>
        <dbReference type="SAM" id="SignalP"/>
    </source>
</evidence>
<dbReference type="EMBL" id="CAJPEV010001822">
    <property type="protein sequence ID" value="CAG0894480.1"/>
    <property type="molecule type" value="Genomic_DNA"/>
</dbReference>
<proteinExistence type="predicted"/>
<protein>
    <submittedName>
        <fullName evidence="2">Uncharacterized protein</fullName>
    </submittedName>
</protein>